<feature type="compositionally biased region" description="Gly residues" evidence="1">
    <location>
        <begin position="343"/>
        <end position="369"/>
    </location>
</feature>
<sequence length="801" mass="85004">MISSSPSSAPPPPPKPVSPRHALLEELIGIACGHLDAQLPELATRLAGALIDARDGDPATLQQRIRAGNLLRNRNYAFLHLAKLALERALRQEMAQLAPAPAARARPAAEPLGLVPYEEMDSRVALGALCKPFELLHADVLQTLSVRLAFLFERDILRPGQNPFRPEVWLQALQAGWAEFAPDADLRQLLAPLCKPGLFFELGPMLEALNLALQRKGVLPGAAAGRPVRKADAPARPAARRRADPAALAQQLRQFFAAGGEDAAPAEAFDLSIPDLPNLPPGGARPWRQGAAEGFHAGQDNRIAQRQTLVGAKRPLLSLLAQLQQALPAPAAGGFVDGPGGGAVGHGAASGDGATTGGANPGGGHGAGGGRRDAASAKVFYLPGIKDSLPRGSLSRADESTIDLLAAIFETVFGDQNIAQEIRDLIHLLQIPVLKAALVDRDFFFQEEHPARRLIDLLSRLGWEPRRGPDDPLFQAMRRSVERVGRDDADERAVFAAAVDELEASARAAAQAEESAAASALAAPVAVALKQEKLAQAGQQAKSAVALRLGSGEVVAVLEAFLENKWVDVLTIAYSVEDDKPGAVGNATRAMDELIWSAKPKLRADERKRLIAMLPGLLATLNKWLDIVQWRDADRLQFFAELAECHASIVRAPLDITAERQLELAMEAARQSAERRAERQAAQLAAADAAAPAEAGAAEAGVEVAALARGMWLAFEEPDGTRRKVKLAWISPLRTLYIFATGARQEAFSMSGAALLERFRAGGVQVQLSEGVVGQALSRVLAGAAPGEDPDAAAAATRRSA</sequence>
<dbReference type="OrthoDB" id="6188167at2"/>
<dbReference type="STRING" id="758825.SAMN02982985_00690"/>
<dbReference type="AlphaFoldDB" id="A0A1I4IPL9"/>
<proteinExistence type="predicted"/>
<evidence type="ECO:0000256" key="1">
    <source>
        <dbReference type="SAM" id="MobiDB-lite"/>
    </source>
</evidence>
<accession>A0A1I4IPL9</accession>
<dbReference type="InterPro" id="IPR012434">
    <property type="entry name" value="DUF1631"/>
</dbReference>
<evidence type="ECO:0000313" key="2">
    <source>
        <dbReference type="EMBL" id="SFL56234.1"/>
    </source>
</evidence>
<organism evidence="2 3">
    <name type="scientific">Rugamonas rubra</name>
    <dbReference type="NCBI Taxonomy" id="758825"/>
    <lineage>
        <taxon>Bacteria</taxon>
        <taxon>Pseudomonadati</taxon>
        <taxon>Pseudomonadota</taxon>
        <taxon>Betaproteobacteria</taxon>
        <taxon>Burkholderiales</taxon>
        <taxon>Oxalobacteraceae</taxon>
        <taxon>Telluria group</taxon>
        <taxon>Rugamonas</taxon>
    </lineage>
</organism>
<dbReference type="EMBL" id="FOTW01000005">
    <property type="protein sequence ID" value="SFL56234.1"/>
    <property type="molecule type" value="Genomic_DNA"/>
</dbReference>
<dbReference type="RefSeq" id="WP_093383714.1">
    <property type="nucleotide sequence ID" value="NZ_FOTW01000005.1"/>
</dbReference>
<evidence type="ECO:0008006" key="4">
    <source>
        <dbReference type="Google" id="ProtNLM"/>
    </source>
</evidence>
<dbReference type="Proteomes" id="UP000199470">
    <property type="component" value="Unassembled WGS sequence"/>
</dbReference>
<name>A0A1I4IPL9_9BURK</name>
<feature type="region of interest" description="Disordered" evidence="1">
    <location>
        <begin position="343"/>
        <end position="371"/>
    </location>
</feature>
<keyword evidence="3" id="KW-1185">Reference proteome</keyword>
<evidence type="ECO:0000313" key="3">
    <source>
        <dbReference type="Proteomes" id="UP000199470"/>
    </source>
</evidence>
<reference evidence="2 3" key="1">
    <citation type="submission" date="2016-10" db="EMBL/GenBank/DDBJ databases">
        <authorList>
            <person name="de Groot N.N."/>
        </authorList>
    </citation>
    <scope>NUCLEOTIDE SEQUENCE [LARGE SCALE GENOMIC DNA]</scope>
    <source>
        <strain evidence="2 3">ATCC 43154</strain>
    </source>
</reference>
<protein>
    <recommendedName>
        <fullName evidence="4">Thymidine phosphorylase</fullName>
    </recommendedName>
</protein>
<dbReference type="Pfam" id="PF07793">
    <property type="entry name" value="DUF1631"/>
    <property type="match status" value="1"/>
</dbReference>
<gene>
    <name evidence="2" type="ORF">SAMN02982985_00690</name>
</gene>